<feature type="non-terminal residue" evidence="1">
    <location>
        <position position="181"/>
    </location>
</feature>
<proteinExistence type="predicted"/>
<accession>A0AA39ZIS1</accession>
<gene>
    <name evidence="1" type="ORF">QBC41DRAFT_186317</name>
</gene>
<keyword evidence="2" id="KW-1185">Reference proteome</keyword>
<evidence type="ECO:0000313" key="1">
    <source>
        <dbReference type="EMBL" id="KAK0671436.1"/>
    </source>
</evidence>
<name>A0AA39ZIS1_9PEZI</name>
<protein>
    <submittedName>
        <fullName evidence="1">Uncharacterized protein</fullName>
    </submittedName>
</protein>
<organism evidence="1 2">
    <name type="scientific">Cercophora samala</name>
    <dbReference type="NCBI Taxonomy" id="330535"/>
    <lineage>
        <taxon>Eukaryota</taxon>
        <taxon>Fungi</taxon>
        <taxon>Dikarya</taxon>
        <taxon>Ascomycota</taxon>
        <taxon>Pezizomycotina</taxon>
        <taxon>Sordariomycetes</taxon>
        <taxon>Sordariomycetidae</taxon>
        <taxon>Sordariales</taxon>
        <taxon>Lasiosphaeriaceae</taxon>
        <taxon>Cercophora</taxon>
    </lineage>
</organism>
<feature type="non-terminal residue" evidence="1">
    <location>
        <position position="1"/>
    </location>
</feature>
<comment type="caution">
    <text evidence="1">The sequence shown here is derived from an EMBL/GenBank/DDBJ whole genome shotgun (WGS) entry which is preliminary data.</text>
</comment>
<evidence type="ECO:0000313" key="2">
    <source>
        <dbReference type="Proteomes" id="UP001174997"/>
    </source>
</evidence>
<reference evidence="1" key="1">
    <citation type="submission" date="2023-06" db="EMBL/GenBank/DDBJ databases">
        <title>Genome-scale phylogeny and comparative genomics of the fungal order Sordariales.</title>
        <authorList>
            <consortium name="Lawrence Berkeley National Laboratory"/>
            <person name="Hensen N."/>
            <person name="Bonometti L."/>
            <person name="Westerberg I."/>
            <person name="Brannstrom I.O."/>
            <person name="Guillou S."/>
            <person name="Cros-Aarteil S."/>
            <person name="Calhoun S."/>
            <person name="Haridas S."/>
            <person name="Kuo A."/>
            <person name="Mondo S."/>
            <person name="Pangilinan J."/>
            <person name="Riley R."/>
            <person name="Labutti K."/>
            <person name="Andreopoulos B."/>
            <person name="Lipzen A."/>
            <person name="Chen C."/>
            <person name="Yanf M."/>
            <person name="Daum C."/>
            <person name="Ng V."/>
            <person name="Clum A."/>
            <person name="Steindorff A."/>
            <person name="Ohm R."/>
            <person name="Martin F."/>
            <person name="Silar P."/>
            <person name="Natvig D."/>
            <person name="Lalanne C."/>
            <person name="Gautier V."/>
            <person name="Ament-Velasquez S.L."/>
            <person name="Kruys A."/>
            <person name="Hutchinson M.I."/>
            <person name="Powell A.J."/>
            <person name="Barry K."/>
            <person name="Miller A.N."/>
            <person name="Grigoriev I.V."/>
            <person name="Debuchy R."/>
            <person name="Gladieux P."/>
            <person name="Thoren M.H."/>
            <person name="Johannesson H."/>
        </authorList>
    </citation>
    <scope>NUCLEOTIDE SEQUENCE</scope>
    <source>
        <strain evidence="1">CBS 307.81</strain>
    </source>
</reference>
<dbReference type="AlphaFoldDB" id="A0AA39ZIS1"/>
<dbReference type="EMBL" id="JAULSY010000021">
    <property type="protein sequence ID" value="KAK0671436.1"/>
    <property type="molecule type" value="Genomic_DNA"/>
</dbReference>
<dbReference type="Proteomes" id="UP001174997">
    <property type="component" value="Unassembled WGS sequence"/>
</dbReference>
<sequence length="181" mass="21238">VIGITTRSIRHVVDLVQTPDEVQAAKQEIDDCQRKLGELIELRKKHDALLSRRPTELAAIETAISKAWVDLQKAKPILERNTIEQQRVEGASVRRITRRIRWKVSDRNAYQFHERTILRNQIEVRDQISKLESMVRLEPLEKLAERSAEEEKRLKEEWEARQAMRDVKGLTFLDPVVREVD</sequence>